<dbReference type="InterPro" id="IPR015424">
    <property type="entry name" value="PyrdxlP-dep_Trfase"/>
</dbReference>
<dbReference type="PANTHER" id="PTHR43510:SF1">
    <property type="entry name" value="AMINOTRANSFERASE FUNCTION, HYPOTHETICAL (EUROFUNG)"/>
    <property type="match status" value="1"/>
</dbReference>
<dbReference type="InterPro" id="IPR015421">
    <property type="entry name" value="PyrdxlP-dep_Trfase_major"/>
</dbReference>
<organism evidence="2 3">
    <name type="scientific">Aminithiophilus ramosus</name>
    <dbReference type="NCBI Taxonomy" id="3029084"/>
    <lineage>
        <taxon>Bacteria</taxon>
        <taxon>Thermotogati</taxon>
        <taxon>Synergistota</taxon>
        <taxon>Synergistia</taxon>
        <taxon>Synergistales</taxon>
        <taxon>Aminithiophilaceae</taxon>
        <taxon>Aminithiophilus</taxon>
    </lineage>
</organism>
<name>A0A9Q7AMR5_9BACT</name>
<keyword evidence="2" id="KW-0808">Transferase</keyword>
<dbReference type="Pfam" id="PF00155">
    <property type="entry name" value="Aminotran_1_2"/>
    <property type="match status" value="1"/>
</dbReference>
<keyword evidence="2" id="KW-0032">Aminotransferase</keyword>
<dbReference type="Gene3D" id="3.40.640.10">
    <property type="entry name" value="Type I PLP-dependent aspartate aminotransferase-like (Major domain)"/>
    <property type="match status" value="1"/>
</dbReference>
<reference evidence="3" key="1">
    <citation type="submission" date="2021-04" db="EMBL/GenBank/DDBJ databases">
        <title>A novel Synergistetes isolate from a pyrite-forming mixed culture.</title>
        <authorList>
            <person name="Bunk B."/>
            <person name="Sproer C."/>
            <person name="Spring S."/>
            <person name="Pester M."/>
        </authorList>
    </citation>
    <scope>NUCLEOTIDE SEQUENCE [LARGE SCALE GENOMIC DNA]</scope>
    <source>
        <strain evidence="3">J.5.4.2-T.3.5.2</strain>
    </source>
</reference>
<dbReference type="EMBL" id="CP072943">
    <property type="protein sequence ID" value="QTX32218.1"/>
    <property type="molecule type" value="Genomic_DNA"/>
</dbReference>
<dbReference type="Gene3D" id="3.90.1150.10">
    <property type="entry name" value="Aspartate Aminotransferase, domain 1"/>
    <property type="match status" value="1"/>
</dbReference>
<proteinExistence type="predicted"/>
<gene>
    <name evidence="2" type="ORF">KAR29_13070</name>
</gene>
<evidence type="ECO:0000313" key="3">
    <source>
        <dbReference type="Proteomes" id="UP000671879"/>
    </source>
</evidence>
<evidence type="ECO:0000313" key="2">
    <source>
        <dbReference type="EMBL" id="QTX32218.1"/>
    </source>
</evidence>
<dbReference type="CDD" id="cd00609">
    <property type="entry name" value="AAT_like"/>
    <property type="match status" value="1"/>
</dbReference>
<dbReference type="PANTHER" id="PTHR43510">
    <property type="entry name" value="AMINOTRANSFERASE FUNCTION, HYPOTHETICAL (EUROFUNG)"/>
    <property type="match status" value="1"/>
</dbReference>
<dbReference type="Proteomes" id="UP000671879">
    <property type="component" value="Chromosome"/>
</dbReference>
<dbReference type="InterPro" id="IPR004839">
    <property type="entry name" value="Aminotransferase_I/II_large"/>
</dbReference>
<protein>
    <submittedName>
        <fullName evidence="2">Pyridoxal phosphate-dependent aminotransferase</fullName>
    </submittedName>
</protein>
<dbReference type="RefSeq" id="WP_274373436.1">
    <property type="nucleotide sequence ID" value="NZ_CP072943.1"/>
</dbReference>
<accession>A0A9Q7AMR5</accession>
<dbReference type="AlphaFoldDB" id="A0A9Q7AMR5"/>
<dbReference type="InterPro" id="IPR015422">
    <property type="entry name" value="PyrdxlP-dep_Trfase_small"/>
</dbReference>
<dbReference type="GO" id="GO:0030170">
    <property type="term" value="F:pyridoxal phosphate binding"/>
    <property type="evidence" value="ECO:0007669"/>
    <property type="project" value="InterPro"/>
</dbReference>
<dbReference type="GO" id="GO:0008483">
    <property type="term" value="F:transaminase activity"/>
    <property type="evidence" value="ECO:0007669"/>
    <property type="project" value="UniProtKB-KW"/>
</dbReference>
<evidence type="ECO:0000259" key="1">
    <source>
        <dbReference type="Pfam" id="PF00155"/>
    </source>
</evidence>
<sequence length="369" mass="41602">MRYIRMAIEKESPEQLGYDRIKNNLTESSVRDRSLKDLGVVLDDLLLPYPDHRGDRRLRDAIAEMSRLEGDDILVTAGASAALFIIATALLERGDHLVVARPNYATNIETPRAIGASISFLDLTFEEGFRLDMGRLARLIGPETKYVSLTAPHNPTGVTFTEGELKELIALVESRGSLLLLDETYREMAFGRPLPVAASLSDRVVSVSSLSKTYGIPGIRTGWIACRNRELMERFLCGKEQIGICGSVLDETVAFHALAQRRTWLPENDGRIARAFDRVRTWMEGEGHFEWVRPAGGCVCFPRIRPDLPVDIDAFYRILNEKYGTYVGPGHWFEMDRRHMRIGYGWPLEEELEDGLASLSKAVREAMRD</sequence>
<keyword evidence="3" id="KW-1185">Reference proteome</keyword>
<feature type="domain" description="Aminotransferase class I/classII large" evidence="1">
    <location>
        <begin position="48"/>
        <end position="345"/>
    </location>
</feature>
<dbReference type="KEGG" id="aram:KAR29_13070"/>
<dbReference type="SUPFAM" id="SSF53383">
    <property type="entry name" value="PLP-dependent transferases"/>
    <property type="match status" value="1"/>
</dbReference>